<evidence type="ECO:0000313" key="5">
    <source>
        <dbReference type="Proteomes" id="UP000460272"/>
    </source>
</evidence>
<feature type="compositionally biased region" description="Basic and acidic residues" evidence="3">
    <location>
        <begin position="63"/>
        <end position="80"/>
    </location>
</feature>
<dbReference type="Gene3D" id="3.40.1620.10">
    <property type="entry name" value="YefM-like domain"/>
    <property type="match status" value="1"/>
</dbReference>
<comment type="function">
    <text evidence="2">Antitoxin component of a type II toxin-antitoxin (TA) system.</text>
</comment>
<protein>
    <recommendedName>
        <fullName evidence="2">Antitoxin</fullName>
    </recommendedName>
</protein>
<sequence length="80" mass="9131">MPGLRELRQNASELVRRAEAGEEIEITVSGRPGARLVPIRPRAWRTYEEIADLFTGRSDPAWEGDRDRIDQEVRDPWGSA</sequence>
<proteinExistence type="inferred from homology"/>
<dbReference type="InterPro" id="IPR006442">
    <property type="entry name" value="Antitoxin_Phd/YefM"/>
</dbReference>
<comment type="caution">
    <text evidence="4">The sequence shown here is derived from an EMBL/GenBank/DDBJ whole genome shotgun (WGS) entry which is preliminary data.</text>
</comment>
<dbReference type="EMBL" id="RPFW01000003">
    <property type="protein sequence ID" value="TVZ04104.1"/>
    <property type="molecule type" value="Genomic_DNA"/>
</dbReference>
<dbReference type="InterPro" id="IPR051416">
    <property type="entry name" value="phD-YefM_TA_antitoxins"/>
</dbReference>
<evidence type="ECO:0000313" key="4">
    <source>
        <dbReference type="EMBL" id="TVZ04104.1"/>
    </source>
</evidence>
<dbReference type="Proteomes" id="UP000460272">
    <property type="component" value="Unassembled WGS sequence"/>
</dbReference>
<dbReference type="SUPFAM" id="SSF143120">
    <property type="entry name" value="YefM-like"/>
    <property type="match status" value="1"/>
</dbReference>
<name>A0A6P2BYF3_9ACTN</name>
<dbReference type="PANTHER" id="PTHR35377:SF5">
    <property type="entry name" value="ANTITOXIN VAPB46"/>
    <property type="match status" value="1"/>
</dbReference>
<keyword evidence="5" id="KW-1185">Reference proteome</keyword>
<reference evidence="4 5" key="1">
    <citation type="submission" date="2018-11" db="EMBL/GenBank/DDBJ databases">
        <title>Trebonia kvetii gen.nov., sp.nov., a novel acidophilic actinobacterium, and proposal of the new actinobacterial family Treboniaceae fam. nov.</title>
        <authorList>
            <person name="Rapoport D."/>
            <person name="Sagova-Mareckova M."/>
            <person name="Sedlacek I."/>
            <person name="Provaznik J."/>
            <person name="Kralova S."/>
            <person name="Pavlinic D."/>
            <person name="Benes V."/>
            <person name="Kopecky J."/>
        </authorList>
    </citation>
    <scope>NUCLEOTIDE SEQUENCE [LARGE SCALE GENOMIC DNA]</scope>
    <source>
        <strain evidence="4 5">15Tr583</strain>
    </source>
</reference>
<dbReference type="OrthoDB" id="4419580at2"/>
<comment type="similarity">
    <text evidence="1 2">Belongs to the phD/YefM antitoxin family.</text>
</comment>
<organism evidence="4 5">
    <name type="scientific">Trebonia kvetii</name>
    <dbReference type="NCBI Taxonomy" id="2480626"/>
    <lineage>
        <taxon>Bacteria</taxon>
        <taxon>Bacillati</taxon>
        <taxon>Actinomycetota</taxon>
        <taxon>Actinomycetes</taxon>
        <taxon>Streptosporangiales</taxon>
        <taxon>Treboniaceae</taxon>
        <taxon>Trebonia</taxon>
    </lineage>
</organism>
<accession>A0A6P2BYF3</accession>
<evidence type="ECO:0000256" key="3">
    <source>
        <dbReference type="SAM" id="MobiDB-lite"/>
    </source>
</evidence>
<dbReference type="NCBIfam" id="TIGR01552">
    <property type="entry name" value="phd_fam"/>
    <property type="match status" value="1"/>
</dbReference>
<feature type="region of interest" description="Disordered" evidence="3">
    <location>
        <begin position="59"/>
        <end position="80"/>
    </location>
</feature>
<dbReference type="Pfam" id="PF02604">
    <property type="entry name" value="PhdYeFM_antitox"/>
    <property type="match status" value="1"/>
</dbReference>
<gene>
    <name evidence="4" type="ORF">EAS64_16975</name>
</gene>
<dbReference type="InterPro" id="IPR036165">
    <property type="entry name" value="YefM-like_sf"/>
</dbReference>
<dbReference type="PANTHER" id="PTHR35377">
    <property type="entry name" value="ANTITOXIN VAPB49-RELATED-RELATED"/>
    <property type="match status" value="1"/>
</dbReference>
<evidence type="ECO:0000256" key="2">
    <source>
        <dbReference type="RuleBase" id="RU362080"/>
    </source>
</evidence>
<dbReference type="AlphaFoldDB" id="A0A6P2BYF3"/>
<dbReference type="RefSeq" id="WP_145853974.1">
    <property type="nucleotide sequence ID" value="NZ_RPFW01000003.1"/>
</dbReference>
<evidence type="ECO:0000256" key="1">
    <source>
        <dbReference type="ARBA" id="ARBA00009981"/>
    </source>
</evidence>
<dbReference type="GO" id="GO:0097351">
    <property type="term" value="F:toxin sequestering activity"/>
    <property type="evidence" value="ECO:0007669"/>
    <property type="project" value="TreeGrafter"/>
</dbReference>